<feature type="active site" description="Proton donor/acceptor" evidence="2">
    <location>
        <position position="116"/>
    </location>
</feature>
<dbReference type="Gene3D" id="2.40.260.10">
    <property type="entry name" value="Sortase"/>
    <property type="match status" value="1"/>
</dbReference>
<dbReference type="Pfam" id="PF04203">
    <property type="entry name" value="Sortase"/>
    <property type="match status" value="1"/>
</dbReference>
<dbReference type="CDD" id="cd05828">
    <property type="entry name" value="Sortase_D_1"/>
    <property type="match status" value="1"/>
</dbReference>
<evidence type="ECO:0000256" key="3">
    <source>
        <dbReference type="SAM" id="Phobius"/>
    </source>
</evidence>
<dbReference type="Proteomes" id="UP000001401">
    <property type="component" value="Chromosome"/>
</dbReference>
<keyword evidence="3" id="KW-0472">Membrane</keyword>
<dbReference type="eggNOG" id="COG3764">
    <property type="taxonomic scope" value="Bacteria"/>
</dbReference>
<accession>E6TQV2</accession>
<organism evidence="4 5">
    <name type="scientific">Evansella cellulosilytica (strain ATCC 21833 / DSM 2522 / FERM P-1141 / JCM 9156 / N-4)</name>
    <name type="common">Bacillus cellulosilyticus</name>
    <dbReference type="NCBI Taxonomy" id="649639"/>
    <lineage>
        <taxon>Bacteria</taxon>
        <taxon>Bacillati</taxon>
        <taxon>Bacillota</taxon>
        <taxon>Bacilli</taxon>
        <taxon>Bacillales</taxon>
        <taxon>Bacillaceae</taxon>
        <taxon>Evansella</taxon>
    </lineage>
</organism>
<dbReference type="InterPro" id="IPR001261">
    <property type="entry name" value="ArgE/DapE_CS"/>
</dbReference>
<dbReference type="InterPro" id="IPR005754">
    <property type="entry name" value="Sortase"/>
</dbReference>
<dbReference type="OrthoDB" id="165822at2"/>
<reference evidence="4" key="1">
    <citation type="submission" date="2010-12" db="EMBL/GenBank/DDBJ databases">
        <title>Complete sequence of Bacillus cellulosilyticus DSM 2522.</title>
        <authorList>
            <consortium name="US DOE Joint Genome Institute"/>
            <person name="Lucas S."/>
            <person name="Copeland A."/>
            <person name="Lapidus A."/>
            <person name="Cheng J.-F."/>
            <person name="Bruce D."/>
            <person name="Goodwin L."/>
            <person name="Pitluck S."/>
            <person name="Chertkov O."/>
            <person name="Detter J.C."/>
            <person name="Han C."/>
            <person name="Tapia R."/>
            <person name="Land M."/>
            <person name="Hauser L."/>
            <person name="Jeffries C."/>
            <person name="Kyrpides N."/>
            <person name="Ivanova N."/>
            <person name="Mikhailova N."/>
            <person name="Brumm P."/>
            <person name="Mead D."/>
            <person name="Woyke T."/>
        </authorList>
    </citation>
    <scope>NUCLEOTIDE SEQUENCE [LARGE SCALE GENOMIC DNA]</scope>
    <source>
        <strain evidence="4">DSM 2522</strain>
    </source>
</reference>
<dbReference type="RefSeq" id="WP_013490058.1">
    <property type="nucleotide sequence ID" value="NC_014829.1"/>
</dbReference>
<dbReference type="InterPro" id="IPR023365">
    <property type="entry name" value="Sortase_dom-sf"/>
</dbReference>
<dbReference type="InterPro" id="IPR053525">
    <property type="entry name" value="Sortase_D"/>
</dbReference>
<dbReference type="PROSITE" id="PS00758">
    <property type="entry name" value="ARGE_DAPE_CPG2_1"/>
    <property type="match status" value="1"/>
</dbReference>
<name>E6TQV2_EVAC2</name>
<dbReference type="AlphaFoldDB" id="E6TQV2"/>
<keyword evidence="3" id="KW-0812">Transmembrane</keyword>
<dbReference type="STRING" id="649639.Bcell_3485"/>
<evidence type="ECO:0000256" key="1">
    <source>
        <dbReference type="ARBA" id="ARBA00022801"/>
    </source>
</evidence>
<feature type="active site" description="Acyl-thioester intermediate" evidence="2">
    <location>
        <position position="174"/>
    </location>
</feature>
<gene>
    <name evidence="4" type="ordered locus">Bcell_3485</name>
</gene>
<sequence length="196" mass="22360">MKKWIGIIFIMTSLIFFGIGGYQFYEMNTKQNDALKKAQSIVYAGNDERNQINVEDALRTFQPERGETIGMMTIPLLDLEYPIVEGTEDEELKSGVGHFIGTGFPGQDRQILMSGHRDTVFRDLGELVHGDVIEVNMSYGAFQYEIVDIFIVDKDDRTVIDYSIDYEVLTLSTCYPFRFVGDAPERYIIQAKPVTE</sequence>
<dbReference type="InterPro" id="IPR041999">
    <property type="entry name" value="Sortase_D_1"/>
</dbReference>
<dbReference type="GO" id="GO:0016787">
    <property type="term" value="F:hydrolase activity"/>
    <property type="evidence" value="ECO:0007669"/>
    <property type="project" value="UniProtKB-KW"/>
</dbReference>
<evidence type="ECO:0000313" key="5">
    <source>
        <dbReference type="Proteomes" id="UP000001401"/>
    </source>
</evidence>
<dbReference type="EMBL" id="CP002394">
    <property type="protein sequence ID" value="ADU31727.1"/>
    <property type="molecule type" value="Genomic_DNA"/>
</dbReference>
<dbReference type="NCBIfam" id="NF033746">
    <property type="entry name" value="class_D_sortase"/>
    <property type="match status" value="1"/>
</dbReference>
<protein>
    <submittedName>
        <fullName evidence="4">Sortase family protein</fullName>
    </submittedName>
</protein>
<dbReference type="NCBIfam" id="TIGR01076">
    <property type="entry name" value="sortase_fam"/>
    <property type="match status" value="1"/>
</dbReference>
<proteinExistence type="predicted"/>
<keyword evidence="3" id="KW-1133">Transmembrane helix</keyword>
<evidence type="ECO:0000256" key="2">
    <source>
        <dbReference type="PIRSR" id="PIRSR605754-1"/>
    </source>
</evidence>
<dbReference type="MEROPS" id="C60.008"/>
<keyword evidence="5" id="KW-1185">Reference proteome</keyword>
<feature type="transmembrane region" description="Helical" evidence="3">
    <location>
        <begin position="7"/>
        <end position="25"/>
    </location>
</feature>
<evidence type="ECO:0000313" key="4">
    <source>
        <dbReference type="EMBL" id="ADU31727.1"/>
    </source>
</evidence>
<dbReference type="KEGG" id="bco:Bcell_3485"/>
<dbReference type="HOGENOM" id="CLU_045680_8_2_9"/>
<dbReference type="SUPFAM" id="SSF63817">
    <property type="entry name" value="Sortase"/>
    <property type="match status" value="1"/>
</dbReference>
<keyword evidence="1" id="KW-0378">Hydrolase</keyword>